<evidence type="ECO:0000313" key="3">
    <source>
        <dbReference type="Proteomes" id="UP000242877"/>
    </source>
</evidence>
<dbReference type="EMBL" id="AZGZ01000009">
    <property type="protein sequence ID" value="KZZ93209.1"/>
    <property type="molecule type" value="Genomic_DNA"/>
</dbReference>
<accession>A0A167ZX96</accession>
<dbReference type="VEuPathDB" id="FungiDB:AAP_02675"/>
<feature type="compositionally biased region" description="Polar residues" evidence="1">
    <location>
        <begin position="1"/>
        <end position="20"/>
    </location>
</feature>
<dbReference type="Proteomes" id="UP000242877">
    <property type="component" value="Unassembled WGS sequence"/>
</dbReference>
<protein>
    <submittedName>
        <fullName evidence="2">Uncharacterized protein</fullName>
    </submittedName>
</protein>
<sequence length="332" mass="34321">MSPQAMSAPQSCNPSNTSQPPVQPSGREGATTVPKENTPPAEQEQTDDPSSAPVTESSTSPVPDDADSTATLKTPCPQDTEEANSDPNTEGQNISPSVEERNEQQADDQVEVDRDEPMFPEPEPNPELATPASFDGLPPFGLNRISPEFGLTGTMGSQGTQVSRRGVHTETPPQNQVQEASSGSGPISSTNPGPVNGTGAGSRGKVGKKDLLDSVQPPAGQDSTTARTRSQARAEAGAQDLAASASTSTSEATSEDSAHGARPVSESNGNDVVASDAQVANVTTADNVQAPAVTFLAQPEVQNQPQNGTQLQAPAMEAHFYGTDDDQSPEPL</sequence>
<feature type="region of interest" description="Disordered" evidence="1">
    <location>
        <begin position="1"/>
        <end position="277"/>
    </location>
</feature>
<feature type="compositionally biased region" description="Polar residues" evidence="1">
    <location>
        <begin position="221"/>
        <end position="231"/>
    </location>
</feature>
<comment type="caution">
    <text evidence="2">The sequence shown here is derived from an EMBL/GenBank/DDBJ whole genome shotgun (WGS) entry which is preliminary data.</text>
</comment>
<reference evidence="2 3" key="1">
    <citation type="journal article" date="2016" name="Genome Biol. Evol.">
        <title>Divergent and convergent evolution of fungal pathogenicity.</title>
        <authorList>
            <person name="Shang Y."/>
            <person name="Xiao G."/>
            <person name="Zheng P."/>
            <person name="Cen K."/>
            <person name="Zhan S."/>
            <person name="Wang C."/>
        </authorList>
    </citation>
    <scope>NUCLEOTIDE SEQUENCE [LARGE SCALE GENOMIC DNA]</scope>
    <source>
        <strain evidence="2 3">ARSEF 7405</strain>
    </source>
</reference>
<evidence type="ECO:0000256" key="1">
    <source>
        <dbReference type="SAM" id="MobiDB-lite"/>
    </source>
</evidence>
<name>A0A167ZX96_9EURO</name>
<feature type="compositionally biased region" description="Polar residues" evidence="1">
    <location>
        <begin position="48"/>
        <end position="61"/>
    </location>
</feature>
<gene>
    <name evidence="2" type="ORF">AAP_02675</name>
</gene>
<feature type="compositionally biased region" description="Polar residues" evidence="1">
    <location>
        <begin position="154"/>
        <end position="163"/>
    </location>
</feature>
<dbReference type="AlphaFoldDB" id="A0A167ZX96"/>
<feature type="compositionally biased region" description="Polar residues" evidence="1">
    <location>
        <begin position="171"/>
        <end position="193"/>
    </location>
</feature>
<keyword evidence="3" id="KW-1185">Reference proteome</keyword>
<organism evidence="2 3">
    <name type="scientific">Ascosphaera apis ARSEF 7405</name>
    <dbReference type="NCBI Taxonomy" id="392613"/>
    <lineage>
        <taxon>Eukaryota</taxon>
        <taxon>Fungi</taxon>
        <taxon>Dikarya</taxon>
        <taxon>Ascomycota</taxon>
        <taxon>Pezizomycotina</taxon>
        <taxon>Eurotiomycetes</taxon>
        <taxon>Eurotiomycetidae</taxon>
        <taxon>Onygenales</taxon>
        <taxon>Ascosphaeraceae</taxon>
        <taxon>Ascosphaera</taxon>
    </lineage>
</organism>
<proteinExistence type="predicted"/>
<feature type="compositionally biased region" description="Low complexity" evidence="1">
    <location>
        <begin position="242"/>
        <end position="252"/>
    </location>
</feature>
<evidence type="ECO:0000313" key="2">
    <source>
        <dbReference type="EMBL" id="KZZ93209.1"/>
    </source>
</evidence>
<feature type="compositionally biased region" description="Polar residues" evidence="1">
    <location>
        <begin position="85"/>
        <end position="96"/>
    </location>
</feature>